<dbReference type="InterPro" id="IPR012337">
    <property type="entry name" value="RNaseH-like_sf"/>
</dbReference>
<sequence>MDTEDILKGFADGGKEGNSAGLETSGAGGSTTDCAEVLATIYAQTADMVSDGHDTENDAGGSTCETEKVEENRETGDVGSRESPTGCIVRDENVMRASAGEQYPYDINWVSGRVQPGIVEDTPCFAFKVDGTPFMRLVREIVKKDIAPDMGVKFQMTVVRALMEVAEAYLVASFENTNEVAIHSKRVTIQLKDLRLVDRLSKPRWVEKYQAPLLLVLPSQIDGQTEIPNRTLGDILRKIVRDDQQWDLHLAHAEITYNHAVSPATGMPPYYCDLSYHPNVLAEFLRLSQMHPDTSCPALDDWVAHMTSIMKTAHEHIAVSQTHMAARVNRSWMDHPFKVGDDVFIDAHHLQLKADTLRKFRRPFFGPCRILHAVGFAASTRSASM</sequence>
<dbReference type="Pfam" id="PF00125">
    <property type="entry name" value="Histone"/>
    <property type="match status" value="1"/>
</dbReference>
<accession>A0A388JP70</accession>
<evidence type="ECO:0000313" key="4">
    <source>
        <dbReference type="EMBL" id="GBG59616.1"/>
    </source>
</evidence>
<dbReference type="InterPro" id="IPR036397">
    <property type="entry name" value="RNaseH_sf"/>
</dbReference>
<dbReference type="Gramene" id="GBG59616">
    <property type="protein sequence ID" value="GBG59616"/>
    <property type="gene ID" value="CBR_g49881"/>
</dbReference>
<dbReference type="GO" id="GO:0003677">
    <property type="term" value="F:DNA binding"/>
    <property type="evidence" value="ECO:0007669"/>
    <property type="project" value="InterPro"/>
</dbReference>
<dbReference type="AlphaFoldDB" id="A0A388JP70"/>
<evidence type="ECO:0000256" key="2">
    <source>
        <dbReference type="SAM" id="MobiDB-lite"/>
    </source>
</evidence>
<feature type="domain" description="Core Histone H2A/H2B/H3" evidence="3">
    <location>
        <begin position="131"/>
        <end position="199"/>
    </location>
</feature>
<evidence type="ECO:0000256" key="1">
    <source>
        <dbReference type="ARBA" id="ARBA00010343"/>
    </source>
</evidence>
<dbReference type="GO" id="GO:0030527">
    <property type="term" value="F:structural constituent of chromatin"/>
    <property type="evidence" value="ECO:0007669"/>
    <property type="project" value="InterPro"/>
</dbReference>
<dbReference type="Gene3D" id="1.10.20.10">
    <property type="entry name" value="Histone, subunit A"/>
    <property type="match status" value="1"/>
</dbReference>
<dbReference type="SUPFAM" id="SSF53098">
    <property type="entry name" value="Ribonuclease H-like"/>
    <property type="match status" value="1"/>
</dbReference>
<dbReference type="GO" id="GO:0046982">
    <property type="term" value="F:protein heterodimerization activity"/>
    <property type="evidence" value="ECO:0007669"/>
    <property type="project" value="InterPro"/>
</dbReference>
<feature type="region of interest" description="Disordered" evidence="2">
    <location>
        <begin position="50"/>
        <end position="85"/>
    </location>
</feature>
<organism evidence="4 5">
    <name type="scientific">Chara braunii</name>
    <name type="common">Braun's stonewort</name>
    <dbReference type="NCBI Taxonomy" id="69332"/>
    <lineage>
        <taxon>Eukaryota</taxon>
        <taxon>Viridiplantae</taxon>
        <taxon>Streptophyta</taxon>
        <taxon>Charophyceae</taxon>
        <taxon>Charales</taxon>
        <taxon>Characeae</taxon>
        <taxon>Chara</taxon>
    </lineage>
</organism>
<dbReference type="OrthoDB" id="407598at2759"/>
<dbReference type="STRING" id="69332.A0A388JP70"/>
<feature type="region of interest" description="Disordered" evidence="2">
    <location>
        <begin position="1"/>
        <end position="29"/>
    </location>
</feature>
<feature type="compositionally biased region" description="Basic and acidic residues" evidence="2">
    <location>
        <begin position="65"/>
        <end position="80"/>
    </location>
</feature>
<comment type="caution">
    <text evidence="4">The sequence shown here is derived from an EMBL/GenBank/DDBJ whole genome shotgun (WGS) entry which is preliminary data.</text>
</comment>
<protein>
    <recommendedName>
        <fullName evidence="3">Core Histone H2A/H2B/H3 domain-containing protein</fullName>
    </recommendedName>
</protein>
<dbReference type="PANTHER" id="PTHR11426">
    <property type="entry name" value="HISTONE H3"/>
    <property type="match status" value="1"/>
</dbReference>
<dbReference type="Proteomes" id="UP000265515">
    <property type="component" value="Unassembled WGS sequence"/>
</dbReference>
<dbReference type="EMBL" id="BFEA01000005">
    <property type="protein sequence ID" value="GBG59616.1"/>
    <property type="molecule type" value="Genomic_DNA"/>
</dbReference>
<evidence type="ECO:0000313" key="5">
    <source>
        <dbReference type="Proteomes" id="UP000265515"/>
    </source>
</evidence>
<dbReference type="InterPro" id="IPR000164">
    <property type="entry name" value="Histone_H3/CENP-A"/>
</dbReference>
<dbReference type="SMART" id="SM00428">
    <property type="entry name" value="H3"/>
    <property type="match status" value="1"/>
</dbReference>
<proteinExistence type="inferred from homology"/>
<keyword evidence="5" id="KW-1185">Reference proteome</keyword>
<dbReference type="InterPro" id="IPR007125">
    <property type="entry name" value="H2A/H2B/H3"/>
</dbReference>
<dbReference type="Gene3D" id="3.30.420.10">
    <property type="entry name" value="Ribonuclease H-like superfamily/Ribonuclease H"/>
    <property type="match status" value="1"/>
</dbReference>
<dbReference type="SUPFAM" id="SSF47113">
    <property type="entry name" value="Histone-fold"/>
    <property type="match status" value="1"/>
</dbReference>
<name>A0A388JP70_CHABU</name>
<gene>
    <name evidence="4" type="ORF">CBR_g49881</name>
</gene>
<evidence type="ECO:0000259" key="3">
    <source>
        <dbReference type="Pfam" id="PF00125"/>
    </source>
</evidence>
<dbReference type="GO" id="GO:0000786">
    <property type="term" value="C:nucleosome"/>
    <property type="evidence" value="ECO:0007669"/>
    <property type="project" value="InterPro"/>
</dbReference>
<dbReference type="InterPro" id="IPR009072">
    <property type="entry name" value="Histone-fold"/>
</dbReference>
<comment type="similarity">
    <text evidence="1">Belongs to the histone H3 family.</text>
</comment>
<reference evidence="4 5" key="1">
    <citation type="journal article" date="2018" name="Cell">
        <title>The Chara Genome: Secondary Complexity and Implications for Plant Terrestrialization.</title>
        <authorList>
            <person name="Nishiyama T."/>
            <person name="Sakayama H."/>
            <person name="Vries J.D."/>
            <person name="Buschmann H."/>
            <person name="Saint-Marcoux D."/>
            <person name="Ullrich K.K."/>
            <person name="Haas F.B."/>
            <person name="Vanderstraeten L."/>
            <person name="Becker D."/>
            <person name="Lang D."/>
            <person name="Vosolsobe S."/>
            <person name="Rombauts S."/>
            <person name="Wilhelmsson P.K.I."/>
            <person name="Janitza P."/>
            <person name="Kern R."/>
            <person name="Heyl A."/>
            <person name="Rumpler F."/>
            <person name="Villalobos L.I.A.C."/>
            <person name="Clay J.M."/>
            <person name="Skokan R."/>
            <person name="Toyoda A."/>
            <person name="Suzuki Y."/>
            <person name="Kagoshima H."/>
            <person name="Schijlen E."/>
            <person name="Tajeshwar N."/>
            <person name="Catarino B."/>
            <person name="Hetherington A.J."/>
            <person name="Saltykova A."/>
            <person name="Bonnot C."/>
            <person name="Breuninger H."/>
            <person name="Symeonidi A."/>
            <person name="Radhakrishnan G.V."/>
            <person name="Van Nieuwerburgh F."/>
            <person name="Deforce D."/>
            <person name="Chang C."/>
            <person name="Karol K.G."/>
            <person name="Hedrich R."/>
            <person name="Ulvskov P."/>
            <person name="Glockner G."/>
            <person name="Delwiche C.F."/>
            <person name="Petrasek J."/>
            <person name="Van de Peer Y."/>
            <person name="Friml J."/>
            <person name="Beilby M."/>
            <person name="Dolan L."/>
            <person name="Kohara Y."/>
            <person name="Sugano S."/>
            <person name="Fujiyama A."/>
            <person name="Delaux P.-M."/>
            <person name="Quint M."/>
            <person name="TheiBen G."/>
            <person name="Hagemann M."/>
            <person name="Harholt J."/>
            <person name="Dunand C."/>
            <person name="Zachgo S."/>
            <person name="Langdale J."/>
            <person name="Maumus F."/>
            <person name="Straeten D.V.D."/>
            <person name="Gould S.B."/>
            <person name="Rensing S.A."/>
        </authorList>
    </citation>
    <scope>NUCLEOTIDE SEQUENCE [LARGE SCALE GENOMIC DNA]</scope>
    <source>
        <strain evidence="4 5">S276</strain>
    </source>
</reference>